<organism evidence="2 3">
    <name type="scientific">Geomonas diazotrophica</name>
    <dbReference type="NCBI Taxonomy" id="2843197"/>
    <lineage>
        <taxon>Bacteria</taxon>
        <taxon>Pseudomonadati</taxon>
        <taxon>Thermodesulfobacteriota</taxon>
        <taxon>Desulfuromonadia</taxon>
        <taxon>Geobacterales</taxon>
        <taxon>Geobacteraceae</taxon>
        <taxon>Geomonas</taxon>
    </lineage>
</organism>
<evidence type="ECO:0008006" key="4">
    <source>
        <dbReference type="Google" id="ProtNLM"/>
    </source>
</evidence>
<dbReference type="EMBL" id="CP076724">
    <property type="protein sequence ID" value="QWV96500.1"/>
    <property type="molecule type" value="Genomic_DNA"/>
</dbReference>
<accession>A0ABX8JDN2</accession>
<keyword evidence="3" id="KW-1185">Reference proteome</keyword>
<keyword evidence="1" id="KW-0732">Signal</keyword>
<evidence type="ECO:0000313" key="2">
    <source>
        <dbReference type="EMBL" id="QWV96500.1"/>
    </source>
</evidence>
<reference evidence="2 3" key="1">
    <citation type="submission" date="2021-06" db="EMBL/GenBank/DDBJ databases">
        <title>Gemonas diversity in paddy soil.</title>
        <authorList>
            <person name="Liu G."/>
        </authorList>
    </citation>
    <scope>NUCLEOTIDE SEQUENCE [LARGE SCALE GENOMIC DNA]</scope>
    <source>
        <strain evidence="2 3">RG29</strain>
    </source>
</reference>
<protein>
    <recommendedName>
        <fullName evidence="4">Lipocalin-like domain-containing protein</fullName>
    </recommendedName>
</protein>
<proteinExistence type="predicted"/>
<evidence type="ECO:0000256" key="1">
    <source>
        <dbReference type="SAM" id="SignalP"/>
    </source>
</evidence>
<name>A0ABX8JDN2_9BACT</name>
<evidence type="ECO:0000313" key="3">
    <source>
        <dbReference type="Proteomes" id="UP000683493"/>
    </source>
</evidence>
<feature type="chain" id="PRO_5047349235" description="Lipocalin-like domain-containing protein" evidence="1">
    <location>
        <begin position="22"/>
        <end position="104"/>
    </location>
</feature>
<feature type="signal peptide" evidence="1">
    <location>
        <begin position="1"/>
        <end position="21"/>
    </location>
</feature>
<dbReference type="PROSITE" id="PS51257">
    <property type="entry name" value="PROKAR_LIPOPROTEIN"/>
    <property type="match status" value="1"/>
</dbReference>
<dbReference type="Proteomes" id="UP000683493">
    <property type="component" value="Chromosome"/>
</dbReference>
<gene>
    <name evidence="2" type="ORF">KP005_14110</name>
</gene>
<sequence>MKRLALLTLTLCTLVFLVSCSKPEDNLPGKWVGATGSLTFKADKTGVMSLPEGAPQAISIPFTWEVKDKTAISFKFPHPVSKVVTGKFESKKVILLEDDKFIKQ</sequence>